<dbReference type="PRINTS" id="PR00781">
    <property type="entry name" value="LIPOSIGPTASE"/>
</dbReference>
<keyword evidence="5 9" id="KW-0064">Aspartyl protease</keyword>
<evidence type="ECO:0000313" key="13">
    <source>
        <dbReference type="Proteomes" id="UP000290218"/>
    </source>
</evidence>
<dbReference type="GO" id="GO:0005886">
    <property type="term" value="C:plasma membrane"/>
    <property type="evidence" value="ECO:0007669"/>
    <property type="project" value="UniProtKB-SubCell"/>
</dbReference>
<feature type="region of interest" description="Disordered" evidence="11">
    <location>
        <begin position="1"/>
        <end position="31"/>
    </location>
</feature>
<evidence type="ECO:0000256" key="2">
    <source>
        <dbReference type="ARBA" id="ARBA00022475"/>
    </source>
</evidence>
<organism evidence="12 13">
    <name type="scientific">Oleiharenicola lentus</name>
    <dbReference type="NCBI Taxonomy" id="2508720"/>
    <lineage>
        <taxon>Bacteria</taxon>
        <taxon>Pseudomonadati</taxon>
        <taxon>Verrucomicrobiota</taxon>
        <taxon>Opitutia</taxon>
        <taxon>Opitutales</taxon>
        <taxon>Opitutaceae</taxon>
        <taxon>Oleiharenicola</taxon>
    </lineage>
</organism>
<feature type="active site" evidence="9">
    <location>
        <position position="176"/>
    </location>
</feature>
<evidence type="ECO:0000256" key="4">
    <source>
        <dbReference type="ARBA" id="ARBA00022692"/>
    </source>
</evidence>
<dbReference type="GO" id="GO:0006508">
    <property type="term" value="P:proteolysis"/>
    <property type="evidence" value="ECO:0007669"/>
    <property type="project" value="UniProtKB-KW"/>
</dbReference>
<dbReference type="InterPro" id="IPR001872">
    <property type="entry name" value="Peptidase_A8"/>
</dbReference>
<evidence type="ECO:0000256" key="6">
    <source>
        <dbReference type="ARBA" id="ARBA00022801"/>
    </source>
</evidence>
<comment type="caution">
    <text evidence="9">Lacks conserved residue(s) required for the propagation of feature annotation.</text>
</comment>
<comment type="similarity">
    <text evidence="1 9 10">Belongs to the peptidase A8 family.</text>
</comment>
<reference evidence="12 13" key="1">
    <citation type="submission" date="2019-01" db="EMBL/GenBank/DDBJ databases">
        <title>Lacunisphaera sp. strain TWA-58.</title>
        <authorList>
            <person name="Chen W.-M."/>
        </authorList>
    </citation>
    <scope>NUCLEOTIDE SEQUENCE [LARGE SCALE GENOMIC DNA]</scope>
    <source>
        <strain evidence="12 13">TWA-58</strain>
    </source>
</reference>
<keyword evidence="8 9" id="KW-0472">Membrane</keyword>
<keyword evidence="4 9" id="KW-0812">Transmembrane</keyword>
<evidence type="ECO:0000256" key="1">
    <source>
        <dbReference type="ARBA" id="ARBA00006139"/>
    </source>
</evidence>
<keyword evidence="7 9" id="KW-1133">Transmembrane helix</keyword>
<evidence type="ECO:0000256" key="8">
    <source>
        <dbReference type="ARBA" id="ARBA00023136"/>
    </source>
</evidence>
<evidence type="ECO:0000256" key="11">
    <source>
        <dbReference type="SAM" id="MobiDB-lite"/>
    </source>
</evidence>
<feature type="transmembrane region" description="Helical" evidence="9">
    <location>
        <begin position="104"/>
        <end position="121"/>
    </location>
</feature>
<comment type="pathway">
    <text evidence="9">Protein modification; lipoprotein biosynthesis (signal peptide cleavage).</text>
</comment>
<feature type="transmembrane region" description="Helical" evidence="9">
    <location>
        <begin position="40"/>
        <end position="59"/>
    </location>
</feature>
<dbReference type="PANTHER" id="PTHR33695:SF1">
    <property type="entry name" value="LIPOPROTEIN SIGNAL PEPTIDASE"/>
    <property type="match status" value="1"/>
</dbReference>
<dbReference type="PANTHER" id="PTHR33695">
    <property type="entry name" value="LIPOPROTEIN SIGNAL PEPTIDASE"/>
    <property type="match status" value="1"/>
</dbReference>
<keyword evidence="13" id="KW-1185">Reference proteome</keyword>
<dbReference type="HAMAP" id="MF_00161">
    <property type="entry name" value="LspA"/>
    <property type="match status" value="1"/>
</dbReference>
<accession>A0A4Q1CBT1</accession>
<name>A0A4Q1CBT1_9BACT</name>
<evidence type="ECO:0000256" key="7">
    <source>
        <dbReference type="ARBA" id="ARBA00022989"/>
    </source>
</evidence>
<evidence type="ECO:0000256" key="3">
    <source>
        <dbReference type="ARBA" id="ARBA00022670"/>
    </source>
</evidence>
<gene>
    <name evidence="9 12" type="primary">lspA</name>
    <name evidence="12" type="ORF">ESB00_12075</name>
</gene>
<evidence type="ECO:0000256" key="5">
    <source>
        <dbReference type="ARBA" id="ARBA00022750"/>
    </source>
</evidence>
<sequence>MSDFRLKPESQTPGPTGEPASGDSGQSKSGHQRSKIQRIWAYRHLWIVGVLVFAADQITKQMIADRLPFGSYGTFAQIEVIPGFFNLVHVGNTGAAWSMFTGQSLWLAVLAIVTLGAMFWWRHTLGLQYRAAQPAFGLLVGGVVGNIVDRLAHGHVIDFLDFHFGGYVFPTFNVADSGICVGVFWYILWSLRQPAEPAAAK</sequence>
<comment type="catalytic activity">
    <reaction evidence="9">
        <text>Release of signal peptides from bacterial membrane prolipoproteins. Hydrolyzes -Xaa-Yaa-Zaa-|-(S,diacylglyceryl)Cys-, in which Xaa is hydrophobic (preferably Leu), and Yaa (Ala or Ser) and Zaa (Gly or Ala) have small, neutral side chains.</text>
        <dbReference type="EC" id="3.4.23.36"/>
    </reaction>
</comment>
<protein>
    <recommendedName>
        <fullName evidence="9">Lipoprotein signal peptidase</fullName>
        <ecNumber evidence="9">3.4.23.36</ecNumber>
    </recommendedName>
    <alternativeName>
        <fullName evidence="9">Prolipoprotein signal peptidase</fullName>
    </alternativeName>
    <alternativeName>
        <fullName evidence="9">Signal peptidase II</fullName>
        <shortName evidence="9">SPase II</shortName>
    </alternativeName>
</protein>
<dbReference type="EC" id="3.4.23.36" evidence="9"/>
<keyword evidence="6 9" id="KW-0378">Hydrolase</keyword>
<keyword evidence="2 9" id="KW-1003">Cell membrane</keyword>
<dbReference type="AlphaFoldDB" id="A0A4Q1CBT1"/>
<comment type="caution">
    <text evidence="12">The sequence shown here is derived from an EMBL/GenBank/DDBJ whole genome shotgun (WGS) entry which is preliminary data.</text>
</comment>
<comment type="function">
    <text evidence="9">This protein specifically catalyzes the removal of signal peptides from prolipoproteins.</text>
</comment>
<dbReference type="OrthoDB" id="9810259at2"/>
<dbReference type="Proteomes" id="UP000290218">
    <property type="component" value="Unassembled WGS sequence"/>
</dbReference>
<proteinExistence type="inferred from homology"/>
<dbReference type="NCBIfam" id="TIGR00077">
    <property type="entry name" value="lspA"/>
    <property type="match status" value="1"/>
</dbReference>
<evidence type="ECO:0000256" key="9">
    <source>
        <dbReference type="HAMAP-Rule" id="MF_00161"/>
    </source>
</evidence>
<dbReference type="GO" id="GO:0004190">
    <property type="term" value="F:aspartic-type endopeptidase activity"/>
    <property type="evidence" value="ECO:0007669"/>
    <property type="project" value="UniProtKB-UniRule"/>
</dbReference>
<dbReference type="Pfam" id="PF01252">
    <property type="entry name" value="Peptidase_A8"/>
    <property type="match status" value="1"/>
</dbReference>
<comment type="subcellular location">
    <subcellularLocation>
        <location evidence="9">Cell membrane</location>
        <topology evidence="9">Multi-pass membrane protein</topology>
    </subcellularLocation>
</comment>
<keyword evidence="3 9" id="KW-0645">Protease</keyword>
<evidence type="ECO:0000256" key="10">
    <source>
        <dbReference type="RuleBase" id="RU004181"/>
    </source>
</evidence>
<evidence type="ECO:0000313" key="12">
    <source>
        <dbReference type="EMBL" id="RXK56567.1"/>
    </source>
</evidence>
<dbReference type="UniPathway" id="UPA00665"/>
<dbReference type="EMBL" id="SDHX01000001">
    <property type="protein sequence ID" value="RXK56567.1"/>
    <property type="molecule type" value="Genomic_DNA"/>
</dbReference>
<feature type="active site" evidence="9">
    <location>
        <position position="158"/>
    </location>
</feature>